<dbReference type="InterPro" id="IPR000215">
    <property type="entry name" value="Serpin_fam"/>
</dbReference>
<dbReference type="PANTHER" id="PTHR11461">
    <property type="entry name" value="SERINE PROTEASE INHIBITOR, SERPIN"/>
    <property type="match status" value="1"/>
</dbReference>
<feature type="domain" description="Serpin" evidence="4">
    <location>
        <begin position="72"/>
        <end position="445"/>
    </location>
</feature>
<dbReference type="OrthoDB" id="9764871at2"/>
<comment type="caution">
    <text evidence="5">The sequence shown here is derived from an EMBL/GenBank/DDBJ whole genome shotgun (WGS) entry which is preliminary data.</text>
</comment>
<accession>A0A3P1V4M0</accession>
<dbReference type="RefSeq" id="WP_124933850.1">
    <property type="nucleotide sequence ID" value="NZ_RQZC01000010.1"/>
</dbReference>
<feature type="region of interest" description="Disordered" evidence="2">
    <location>
        <begin position="279"/>
        <end position="301"/>
    </location>
</feature>
<comment type="similarity">
    <text evidence="1">Belongs to the serpin family.</text>
</comment>
<dbReference type="AlphaFoldDB" id="A0A3P1V4M0"/>
<dbReference type="Pfam" id="PF00079">
    <property type="entry name" value="Serpin"/>
    <property type="match status" value="1"/>
</dbReference>
<dbReference type="SMART" id="SM00093">
    <property type="entry name" value="SERPIN"/>
    <property type="match status" value="1"/>
</dbReference>
<organism evidence="5 6">
    <name type="scientific">Actinomyces bowdenii</name>
    <dbReference type="NCBI Taxonomy" id="131109"/>
    <lineage>
        <taxon>Bacteria</taxon>
        <taxon>Bacillati</taxon>
        <taxon>Actinomycetota</taxon>
        <taxon>Actinomycetes</taxon>
        <taxon>Actinomycetales</taxon>
        <taxon>Actinomycetaceae</taxon>
        <taxon>Actinomyces</taxon>
    </lineage>
</organism>
<dbReference type="SUPFAM" id="SSF56574">
    <property type="entry name" value="Serpins"/>
    <property type="match status" value="1"/>
</dbReference>
<dbReference type="GO" id="GO:0004867">
    <property type="term" value="F:serine-type endopeptidase inhibitor activity"/>
    <property type="evidence" value="ECO:0007669"/>
    <property type="project" value="InterPro"/>
</dbReference>
<dbReference type="InterPro" id="IPR042185">
    <property type="entry name" value="Serpin_sf_2"/>
</dbReference>
<dbReference type="InterPro" id="IPR042178">
    <property type="entry name" value="Serpin_sf_1"/>
</dbReference>
<evidence type="ECO:0000313" key="5">
    <source>
        <dbReference type="EMBL" id="RRD29162.1"/>
    </source>
</evidence>
<evidence type="ECO:0000256" key="1">
    <source>
        <dbReference type="RuleBase" id="RU000411"/>
    </source>
</evidence>
<reference evidence="5 6" key="1">
    <citation type="submission" date="2018-11" db="EMBL/GenBank/DDBJ databases">
        <title>Genomes From Bacteria Associated with the Canine Oral Cavity: a Test Case for Automated Genome-Based Taxonomic Assignment.</title>
        <authorList>
            <person name="Coil D.A."/>
            <person name="Jospin G."/>
            <person name="Darling A.E."/>
            <person name="Wallis C."/>
            <person name="Davis I.J."/>
            <person name="Harris S."/>
            <person name="Eisen J.A."/>
            <person name="Holcombe L.J."/>
            <person name="O'Flynn C."/>
        </authorList>
    </citation>
    <scope>NUCLEOTIDE SEQUENCE [LARGE SCALE GENOMIC DNA]</scope>
    <source>
        <strain evidence="5 6">OH5050</strain>
    </source>
</reference>
<proteinExistence type="inferred from homology"/>
<dbReference type="Gene3D" id="2.30.39.10">
    <property type="entry name" value="Alpha-1-antitrypsin, domain 1"/>
    <property type="match status" value="1"/>
</dbReference>
<feature type="signal peptide" evidence="3">
    <location>
        <begin position="1"/>
        <end position="40"/>
    </location>
</feature>
<dbReference type="GO" id="GO:0005615">
    <property type="term" value="C:extracellular space"/>
    <property type="evidence" value="ECO:0007669"/>
    <property type="project" value="InterPro"/>
</dbReference>
<keyword evidence="3" id="KW-0732">Signal</keyword>
<dbReference type="InterPro" id="IPR023796">
    <property type="entry name" value="Serpin_dom"/>
</dbReference>
<protein>
    <submittedName>
        <fullName evidence="5">Serpin</fullName>
    </submittedName>
</protein>
<gene>
    <name evidence="5" type="ORF">EII10_07315</name>
</gene>
<feature type="chain" id="PRO_5018131607" evidence="3">
    <location>
        <begin position="41"/>
        <end position="450"/>
    </location>
</feature>
<sequence length="450" mass="47192">MSSSRVPSPSSPSRRRLMAAAALAPFAAGLLGACSTRAGAALGSSVTHETITLPEVSDSLPGALSACDELGAALLAHRLQDEPHRNAMSSGLSLSLLLAILADGATDPAAQGYDALLGASGEQRDRTWSALQTSLGRNDRDLKGFSPDEVPAEPLVHLANHVVVVDGFEVAQSYLDAVMSLFATEIEQVSLSAMKGNLDTWASRNTAGLIPESAIEVRPDLRLVVQSALLFAARWETPFPAEDSSPQPFTLADSSTVEATFMHDTRSLRHAQGQGWSAVRLPYSGGHEGSQTPDSPEAPDQPALALDVILPQRGTLPAQMDAASWAQASAALDKAQLVDVELSLPKADLTTGPMGLLEVITGLGLDPVGLDRIAQDLKIDQIVQQVRLTMDEEGTVAAALTEAGVAVLSAPLPPNVTFTVDRPYVLRLRDLVSGITLLEAAVMNPADSEG</sequence>
<evidence type="ECO:0000256" key="3">
    <source>
        <dbReference type="SAM" id="SignalP"/>
    </source>
</evidence>
<dbReference type="Proteomes" id="UP000271272">
    <property type="component" value="Unassembled WGS sequence"/>
</dbReference>
<dbReference type="PANTHER" id="PTHR11461:SF211">
    <property type="entry name" value="GH10112P-RELATED"/>
    <property type="match status" value="1"/>
</dbReference>
<evidence type="ECO:0000256" key="2">
    <source>
        <dbReference type="SAM" id="MobiDB-lite"/>
    </source>
</evidence>
<evidence type="ECO:0000313" key="6">
    <source>
        <dbReference type="Proteomes" id="UP000271272"/>
    </source>
</evidence>
<dbReference type="Gene3D" id="3.30.497.10">
    <property type="entry name" value="Antithrombin, subunit I, domain 2"/>
    <property type="match status" value="1"/>
</dbReference>
<dbReference type="EMBL" id="RQZC01000010">
    <property type="protein sequence ID" value="RRD29162.1"/>
    <property type="molecule type" value="Genomic_DNA"/>
</dbReference>
<keyword evidence="6" id="KW-1185">Reference proteome</keyword>
<dbReference type="InterPro" id="IPR006311">
    <property type="entry name" value="TAT_signal"/>
</dbReference>
<evidence type="ECO:0000259" key="4">
    <source>
        <dbReference type="SMART" id="SM00093"/>
    </source>
</evidence>
<dbReference type="PROSITE" id="PS51318">
    <property type="entry name" value="TAT"/>
    <property type="match status" value="1"/>
</dbReference>
<dbReference type="InterPro" id="IPR036186">
    <property type="entry name" value="Serpin_sf"/>
</dbReference>
<dbReference type="PROSITE" id="PS51257">
    <property type="entry name" value="PROKAR_LIPOPROTEIN"/>
    <property type="match status" value="1"/>
</dbReference>
<name>A0A3P1V4M0_9ACTO</name>